<dbReference type="Pfam" id="PF13087">
    <property type="entry name" value="AAA_12"/>
    <property type="match status" value="1"/>
</dbReference>
<feature type="compositionally biased region" description="Polar residues" evidence="5">
    <location>
        <begin position="1620"/>
        <end position="1632"/>
    </location>
</feature>
<dbReference type="Proteomes" id="UP000243459">
    <property type="component" value="Chromosome 5"/>
</dbReference>
<keyword evidence="3" id="KW-0347">Helicase</keyword>
<evidence type="ECO:0000256" key="5">
    <source>
        <dbReference type="SAM" id="MobiDB-lite"/>
    </source>
</evidence>
<dbReference type="Pfam" id="PF13086">
    <property type="entry name" value="AAA_11"/>
    <property type="match status" value="1"/>
</dbReference>
<dbReference type="InterPro" id="IPR041679">
    <property type="entry name" value="DNA2/NAM7-like_C"/>
</dbReference>
<dbReference type="Gramene" id="ONK68124">
    <property type="protein sequence ID" value="ONK68124"/>
    <property type="gene ID" value="A4U43_C05F7690"/>
</dbReference>
<feature type="compositionally biased region" description="Polar residues" evidence="5">
    <location>
        <begin position="989"/>
        <end position="999"/>
    </location>
</feature>
<dbReference type="InterPro" id="IPR041677">
    <property type="entry name" value="DNA2/NAM7_AAA_11"/>
</dbReference>
<dbReference type="CDD" id="cd18042">
    <property type="entry name" value="DEXXQc_SETX"/>
    <property type="match status" value="1"/>
</dbReference>
<dbReference type="GO" id="GO:0016787">
    <property type="term" value="F:hydrolase activity"/>
    <property type="evidence" value="ECO:0007669"/>
    <property type="project" value="UniProtKB-KW"/>
</dbReference>
<feature type="domain" description="Helicase SEN1 beta-barrel" evidence="8">
    <location>
        <begin position="1282"/>
        <end position="1382"/>
    </location>
</feature>
<feature type="compositionally biased region" description="Basic and acidic residues" evidence="5">
    <location>
        <begin position="2223"/>
        <end position="2242"/>
    </location>
</feature>
<name>A0A5P1EQP0_ASPOF</name>
<feature type="domain" description="DNA2/NAM7 helicase helicase" evidence="6">
    <location>
        <begin position="1441"/>
        <end position="1816"/>
    </location>
</feature>
<evidence type="ECO:0000313" key="10">
    <source>
        <dbReference type="Proteomes" id="UP000243459"/>
    </source>
</evidence>
<evidence type="ECO:0000256" key="4">
    <source>
        <dbReference type="ARBA" id="ARBA00022840"/>
    </source>
</evidence>
<feature type="compositionally biased region" description="Polar residues" evidence="5">
    <location>
        <begin position="2246"/>
        <end position="2255"/>
    </location>
</feature>
<dbReference type="InterPro" id="IPR027417">
    <property type="entry name" value="P-loop_NTPase"/>
</dbReference>
<dbReference type="GO" id="GO:0004386">
    <property type="term" value="F:helicase activity"/>
    <property type="evidence" value="ECO:0007669"/>
    <property type="project" value="UniProtKB-KW"/>
</dbReference>
<feature type="domain" description="DNA2/NAM7 helicase-like C-terminal" evidence="7">
    <location>
        <begin position="1824"/>
        <end position="2024"/>
    </location>
</feature>
<proteinExistence type="predicted"/>
<dbReference type="FunFam" id="3.40.50.300:FF:000326">
    <property type="entry name" value="P-loop containing nucleoside triphosphate hydrolase"/>
    <property type="match status" value="1"/>
</dbReference>
<keyword evidence="1" id="KW-0547">Nucleotide-binding</keyword>
<evidence type="ECO:0000256" key="2">
    <source>
        <dbReference type="ARBA" id="ARBA00022801"/>
    </source>
</evidence>
<organism evidence="9 10">
    <name type="scientific">Asparagus officinalis</name>
    <name type="common">Garden asparagus</name>
    <dbReference type="NCBI Taxonomy" id="4686"/>
    <lineage>
        <taxon>Eukaryota</taxon>
        <taxon>Viridiplantae</taxon>
        <taxon>Streptophyta</taxon>
        <taxon>Embryophyta</taxon>
        <taxon>Tracheophyta</taxon>
        <taxon>Spermatophyta</taxon>
        <taxon>Magnoliopsida</taxon>
        <taxon>Liliopsida</taxon>
        <taxon>Asparagales</taxon>
        <taxon>Asparagaceae</taxon>
        <taxon>Asparagoideae</taxon>
        <taxon>Asparagus</taxon>
    </lineage>
</organism>
<dbReference type="InterPro" id="IPR045055">
    <property type="entry name" value="DNA2/NAM7-like"/>
</dbReference>
<keyword evidence="2" id="KW-0378">Hydrolase</keyword>
<dbReference type="PANTHER" id="PTHR10887">
    <property type="entry name" value="DNA2/NAM7 HELICASE FAMILY"/>
    <property type="match status" value="1"/>
</dbReference>
<feature type="region of interest" description="Disordered" evidence="5">
    <location>
        <begin position="1039"/>
        <end position="1062"/>
    </location>
</feature>
<dbReference type="PANTHER" id="PTHR10887:SF495">
    <property type="entry name" value="HELICASE SENATAXIN ISOFORM X1-RELATED"/>
    <property type="match status" value="1"/>
</dbReference>
<protein>
    <submittedName>
        <fullName evidence="9">Uncharacterized protein</fullName>
    </submittedName>
</protein>
<evidence type="ECO:0000256" key="3">
    <source>
        <dbReference type="ARBA" id="ARBA00022806"/>
    </source>
</evidence>
<feature type="compositionally biased region" description="Basic and acidic residues" evidence="5">
    <location>
        <begin position="2083"/>
        <end position="2108"/>
    </location>
</feature>
<evidence type="ECO:0000259" key="8">
    <source>
        <dbReference type="Pfam" id="PF23576"/>
    </source>
</evidence>
<evidence type="ECO:0000259" key="7">
    <source>
        <dbReference type="Pfam" id="PF13087"/>
    </source>
</evidence>
<dbReference type="InterPro" id="IPR047187">
    <property type="entry name" value="SF1_C_Upf1"/>
</dbReference>
<feature type="compositionally biased region" description="Basic and acidic residues" evidence="5">
    <location>
        <begin position="2118"/>
        <end position="2136"/>
    </location>
</feature>
<dbReference type="OMA" id="HSEDIHG"/>
<sequence length="2310" mass="259158">MADDSGRARGRRPVADQAPEAPQGEGAMFLVDLPTDDHIWCGFSGVMGPLLETFHSYFDDKHIDSPLKLIWKRVSREMGQCAQCICQHHQAQEGYNAEYESDTIDPLLKVLQCLDEERVTDHLKEINAWLRRREYDPECHSAEVVSVMFEVLMFPTLLDDQLLVNEFQFFIEEIEKSHDVNLAGSQQYPGVYALLFFKSGRARAIGLRLAGYMGKLRTATDLEPLQPLLRKYIGFLEMEVLPAASDTSRPRVQLEQANVWLGIKSLLGFLEPPAFEDGILENYPNFLNIVLNHVSDDSFESSYAITCLRACFEMLGCKLWWRTTLSPSVMRNTLLGQCFHTRSEKSHKDIFDLFLPFLQSLEALQDGEHEKQRRHFLYFLLHQVTQSSNFSVLTRKSARKIALLIIHRGYKINPPCPPFECSHMWGPSVVNSLKDASLHFSLRQPAFDLIETIIISDVSAMISLKTKYQSVSNINSTISHLTIDDEDEVPFLHDVEEDKCCWNEFNTQNKLASQECSQWTCIPMLWFDSLVEVGPSMLPASFSKAVFWALSHVSVIMPHTSTESSLSTKDWLSSYAGEISSSFGWEIPNGSDDGGDGKESRNSVKVSSMCNTLIQTFKRFAAGFILEMEKHELHRQWTWEPKMAECLIVLLIDPDHAIRQADKVILEHMSKARDLTSQLKFLCSSASSLSAMFLGLRYALKQVEAASILANFHNLQHLFFVVNKLVNDVVKTQPPTISVEDTNTKFSSEGGFLRQPCVDNFTGTLGCSSIIVDMISWEKFSYLLSSIMWPFTLKCIAEGKEFIESKTHQMTFVRLLDTLPCIYESLFCSAPKLSWSSMLAVSGLRDFKWLSCLVDLGKSSLLVIKRRWKQCLLALMNLFKRSCSDSILCTISVIEAIISSDSAVVDSLKNEVLHVINSLSDEASCTVEVKVSKPESEPYLENRSSNVDSTFYFAKYADAERIESKKKRGDRDLIILLDDETVNMASPKLVSSSSDQSKQPILEDALPQDSRKCVLSNGPTESINSNVSRDILKPFPSRIFDAESPTSSQEEESDVLDNKSLPYEVSSSVSRNTSLIHSKDTDRKKINSMTAKDVVRSLKDSRSYCKALSSQSVKHHSSIQISSSRTRKNSLEIQKDDALIKELVCDSIDDPLERDLDNVKRPPTVLTKPITTVPKRKVIQLQMPTNNKSGKRMGTGFKRLKPPRLDDWYRPILELDYFNVVGLSPGTNEKNTTSANLKEVPLCFKSVEHYVEIFRPLVLEEFKAQLHSSYMETSPDDIFCGSLCILSVERIDDFHIVRGRPDDNESAASKGCVENDLVLLTREPLQNSAQDVHILGKVERREKSNKGQSTILVIRFYLMNGSSRLNKVMKLLTERSKWCLNRAMSITPQIREFQALSSLHDIAMLPAILNPVEHSLGHHEYRKAELSKLTRPLQDMLKSSFNDSQLEAISIAVGTQASRSSFELCLIQGPPGTGKTRTIVATVSALLSLHSTRESCSSNIWNSSSRTTVSCANPRTQIGQSAAIARAWQDAALAKQMSNEFEKSSFGQIERSPRGRVLICAQSNAAVDELVSRINEGLYGNDGKVYKPYLVRVGNAKTVHPNSQPFFIDRLVEQRLADNSRNNADLETDTNAKSSSSLRSKLEKLVDNIRHYESRRAKLDNADANSSKSSDARACNGDDMQEISDAALGAKLNILYGQKRVLCAELAAAQSREKKASEESWSLKKKIRKSILMEAEIVVTTLSGCGGDLYGVCSESASNNKFGRFSEQCLFDVVVIDEAAQALEPATLIPLQLLKSYGTKCIMVGDPKQLPATVLSSVASKFLYECSMFERLQRAGHPVVMLTEQYRMHPEISRFPSLHFYENKLLNGALVATKSASFHENACLGPYMFFDIVDGHEHHGKSSASLSLYNESEVEAAIRILTFLKSSYSSEFASRRIGIITPYRSQLSLLRSRFSIAFGPNIVSEMEFNTIDGFQGREVDILLLSTVRASDSTKSSSIGFVADVRRMNVALTRARFSLWIVGNARTLQRNLHWSSLIDNAKERNLFMSVSKPYVSIFRNAVSAVTKNSGSKSDPYWSRHPKTTGKDRSRTNSKEFPKGTSDLKDEKLHQHPKRSQNLRNDDNHSSEVALKHKDRVSTKRSHPLPSFEGERDKIQGQQNHLASADNASQKQQNCTKTGDKIVQEVQLETDSSKELIKKKKKIQIFCKSDTSSKSCQSSAMTSSEESHRLSDEASIEKAKEARKSSKHVTSSKLRQQSATAASSIGGGSEVCDVVLTKKGKERRTSFEHDKSTEIEPPAILQSEHFLLKSRS</sequence>
<dbReference type="SUPFAM" id="SSF52540">
    <property type="entry name" value="P-loop containing nucleoside triphosphate hydrolases"/>
    <property type="match status" value="1"/>
</dbReference>
<dbReference type="GO" id="GO:0005694">
    <property type="term" value="C:chromosome"/>
    <property type="evidence" value="ECO:0007669"/>
    <property type="project" value="UniProtKB-ARBA"/>
</dbReference>
<feature type="region of interest" description="Disordered" evidence="5">
    <location>
        <begin position="2066"/>
        <end position="2174"/>
    </location>
</feature>
<dbReference type="InterPro" id="IPR056474">
    <property type="entry name" value="SEN1_barrel"/>
</dbReference>
<keyword evidence="10" id="KW-1185">Reference proteome</keyword>
<feature type="region of interest" description="Disordered" evidence="5">
    <location>
        <begin position="1620"/>
        <end position="1639"/>
    </location>
</feature>
<feature type="region of interest" description="Disordered" evidence="5">
    <location>
        <begin position="2211"/>
        <end position="2265"/>
    </location>
</feature>
<dbReference type="GO" id="GO:0005524">
    <property type="term" value="F:ATP binding"/>
    <property type="evidence" value="ECO:0007669"/>
    <property type="project" value="UniProtKB-KW"/>
</dbReference>
<evidence type="ECO:0000256" key="1">
    <source>
        <dbReference type="ARBA" id="ARBA00022741"/>
    </source>
</evidence>
<dbReference type="Pfam" id="PF23576">
    <property type="entry name" value="SEN1_barrel"/>
    <property type="match status" value="1"/>
</dbReference>
<feature type="compositionally biased region" description="Polar residues" evidence="5">
    <location>
        <begin position="2154"/>
        <end position="2174"/>
    </location>
</feature>
<keyword evidence="4" id="KW-0067">ATP-binding</keyword>
<feature type="region of interest" description="Disordered" evidence="5">
    <location>
        <begin position="1"/>
        <end position="25"/>
    </location>
</feature>
<dbReference type="CDD" id="cd18808">
    <property type="entry name" value="SF1_C_Upf1"/>
    <property type="match status" value="1"/>
</dbReference>
<feature type="region of interest" description="Disordered" evidence="5">
    <location>
        <begin position="987"/>
        <end position="1011"/>
    </location>
</feature>
<accession>A0A5P1EQP0</accession>
<dbReference type="EMBL" id="CM007385">
    <property type="protein sequence ID" value="ONK68124.1"/>
    <property type="molecule type" value="Genomic_DNA"/>
</dbReference>
<evidence type="ECO:0000313" key="9">
    <source>
        <dbReference type="EMBL" id="ONK68124.1"/>
    </source>
</evidence>
<reference evidence="10" key="1">
    <citation type="journal article" date="2017" name="Nat. Commun.">
        <title>The asparagus genome sheds light on the origin and evolution of a young Y chromosome.</title>
        <authorList>
            <person name="Harkess A."/>
            <person name="Zhou J."/>
            <person name="Xu C."/>
            <person name="Bowers J.E."/>
            <person name="Van der Hulst R."/>
            <person name="Ayyampalayam S."/>
            <person name="Mercati F."/>
            <person name="Riccardi P."/>
            <person name="McKain M.R."/>
            <person name="Kakrana A."/>
            <person name="Tang H."/>
            <person name="Ray J."/>
            <person name="Groenendijk J."/>
            <person name="Arikit S."/>
            <person name="Mathioni S.M."/>
            <person name="Nakano M."/>
            <person name="Shan H."/>
            <person name="Telgmann-Rauber A."/>
            <person name="Kanno A."/>
            <person name="Yue Z."/>
            <person name="Chen H."/>
            <person name="Li W."/>
            <person name="Chen Y."/>
            <person name="Xu X."/>
            <person name="Zhang Y."/>
            <person name="Luo S."/>
            <person name="Chen H."/>
            <person name="Gao J."/>
            <person name="Mao Z."/>
            <person name="Pires J.C."/>
            <person name="Luo M."/>
            <person name="Kudrna D."/>
            <person name="Wing R.A."/>
            <person name="Meyers B.C."/>
            <person name="Yi K."/>
            <person name="Kong H."/>
            <person name="Lavrijsen P."/>
            <person name="Sunseri F."/>
            <person name="Falavigna A."/>
            <person name="Ye Y."/>
            <person name="Leebens-Mack J.H."/>
            <person name="Chen G."/>
        </authorList>
    </citation>
    <scope>NUCLEOTIDE SEQUENCE [LARGE SCALE GENOMIC DNA]</scope>
    <source>
        <strain evidence="10">cv. DH0086</strain>
    </source>
</reference>
<evidence type="ECO:0000259" key="6">
    <source>
        <dbReference type="Pfam" id="PF13086"/>
    </source>
</evidence>
<dbReference type="Gene3D" id="3.40.50.300">
    <property type="entry name" value="P-loop containing nucleotide triphosphate hydrolases"/>
    <property type="match status" value="2"/>
</dbReference>
<gene>
    <name evidence="9" type="ORF">A4U43_C05F7690</name>
</gene>